<feature type="compositionally biased region" description="Basic and acidic residues" evidence="26">
    <location>
        <begin position="1019"/>
        <end position="1049"/>
    </location>
</feature>
<dbReference type="FunFam" id="3.30.40.10:FF:000089">
    <property type="entry name" value="Histone-lysine N-methyltransferase"/>
    <property type="match status" value="1"/>
</dbReference>
<reference evidence="33 34" key="1">
    <citation type="journal article" date="2021" name="G3 (Bethesda)">
        <title>Improved contiguity of the threespine stickleback genome using long-read sequencing.</title>
        <authorList>
            <person name="Nath S."/>
            <person name="Shaw D.E."/>
            <person name="White M.A."/>
        </authorList>
    </citation>
    <scope>NUCLEOTIDE SEQUENCE [LARGE SCALE GENOMIC DNA]</scope>
    <source>
        <strain evidence="33 34">Lake Benthic</strain>
    </source>
</reference>
<feature type="region of interest" description="Disordered" evidence="26">
    <location>
        <begin position="72"/>
        <end position="360"/>
    </location>
</feature>
<feature type="compositionally biased region" description="Low complexity" evidence="26">
    <location>
        <begin position="649"/>
        <end position="661"/>
    </location>
</feature>
<keyword evidence="14 21" id="KW-0805">Transcription regulation</keyword>
<dbReference type="Gene3D" id="6.10.250.2390">
    <property type="match status" value="1"/>
</dbReference>
<evidence type="ECO:0000256" key="12">
    <source>
        <dbReference type="ARBA" id="ARBA00022853"/>
    </source>
</evidence>
<keyword evidence="34" id="KW-1185">Reference proteome</keyword>
<evidence type="ECO:0000256" key="8">
    <source>
        <dbReference type="ARBA" id="ARBA00022737"/>
    </source>
</evidence>
<dbReference type="SUPFAM" id="SSF47370">
    <property type="entry name" value="Bromodomain"/>
    <property type="match status" value="1"/>
</dbReference>
<feature type="compositionally biased region" description="Basic and acidic residues" evidence="26">
    <location>
        <begin position="2307"/>
        <end position="2318"/>
    </location>
</feature>
<dbReference type="InterPro" id="IPR034732">
    <property type="entry name" value="EPHD"/>
</dbReference>
<dbReference type="Pfam" id="PF00628">
    <property type="entry name" value="PHD"/>
    <property type="match status" value="2"/>
</dbReference>
<dbReference type="InterPro" id="IPR003616">
    <property type="entry name" value="Post-SET_dom"/>
</dbReference>
<feature type="compositionally biased region" description="Basic and acidic residues" evidence="26">
    <location>
        <begin position="2984"/>
        <end position="2999"/>
    </location>
</feature>
<comment type="subcellular location">
    <subcellularLocation>
        <location evidence="1 21">Nucleus</location>
    </subcellularLocation>
</comment>
<evidence type="ECO:0000256" key="15">
    <source>
        <dbReference type="ARBA" id="ARBA00023117"/>
    </source>
</evidence>
<feature type="region of interest" description="Disordered" evidence="26">
    <location>
        <begin position="3676"/>
        <end position="3840"/>
    </location>
</feature>
<dbReference type="PANTHER" id="PTHR45838:SF2">
    <property type="entry name" value="HISTONE-LYSINE N-METHYLTRANSFERASE 2A"/>
    <property type="match status" value="1"/>
</dbReference>
<feature type="compositionally biased region" description="Polar residues" evidence="26">
    <location>
        <begin position="2540"/>
        <end position="2587"/>
    </location>
</feature>
<dbReference type="OMA" id="VVRSQQW"/>
<comment type="catalytic activity">
    <reaction evidence="19">
        <text>L-lysyl(4)-[histone H3] + S-adenosyl-L-methionine = N(6)-methyl-L-lysyl(4)-[histone H3] + S-adenosyl-L-homocysteine + H(+)</text>
        <dbReference type="Rhea" id="RHEA:60264"/>
        <dbReference type="Rhea" id="RHEA-COMP:15543"/>
        <dbReference type="Rhea" id="RHEA-COMP:15547"/>
        <dbReference type="ChEBI" id="CHEBI:15378"/>
        <dbReference type="ChEBI" id="CHEBI:29969"/>
        <dbReference type="ChEBI" id="CHEBI:57856"/>
        <dbReference type="ChEBI" id="CHEBI:59789"/>
        <dbReference type="ChEBI" id="CHEBI:61929"/>
        <dbReference type="EC" id="2.1.1.364"/>
    </reaction>
    <physiologicalReaction direction="left-to-right" evidence="19">
        <dbReference type="Rhea" id="RHEA:60265"/>
    </physiologicalReaction>
</comment>
<keyword evidence="3" id="KW-0597">Phosphoprotein</keyword>
<feature type="compositionally biased region" description="Basic and acidic residues" evidence="26">
    <location>
        <begin position="1125"/>
        <end position="1143"/>
    </location>
</feature>
<feature type="binding site" evidence="22">
    <location>
        <begin position="4082"/>
        <end position="4083"/>
    </location>
    <ligand>
        <name>S-adenosyl-L-methionine</name>
        <dbReference type="ChEBI" id="CHEBI:59789"/>
    </ligand>
</feature>
<dbReference type="Proteomes" id="UP000007635">
    <property type="component" value="Chromosome I"/>
</dbReference>
<feature type="compositionally biased region" description="Polar residues" evidence="26">
    <location>
        <begin position="2371"/>
        <end position="2388"/>
    </location>
</feature>
<dbReference type="InterPro" id="IPR042025">
    <property type="entry name" value="KMT2A_PHD2"/>
</dbReference>
<feature type="compositionally biased region" description="Low complexity" evidence="26">
    <location>
        <begin position="491"/>
        <end position="520"/>
    </location>
</feature>
<dbReference type="InterPro" id="IPR047219">
    <property type="entry name" value="KMT2A_2B_SET"/>
</dbReference>
<feature type="compositionally biased region" description="Polar residues" evidence="26">
    <location>
        <begin position="3729"/>
        <end position="3743"/>
    </location>
</feature>
<keyword evidence="5 21" id="KW-0808">Transferase</keyword>
<feature type="region of interest" description="Disordered" evidence="26">
    <location>
        <begin position="535"/>
        <end position="699"/>
    </location>
</feature>
<dbReference type="Gene3D" id="3.30.40.10">
    <property type="entry name" value="Zinc/RING finger domain, C3HC4 (zinc finger)"/>
    <property type="match status" value="3"/>
</dbReference>
<keyword evidence="12 21" id="KW-0156">Chromatin regulator</keyword>
<dbReference type="STRING" id="69293.ENSGACP00000011913"/>
<dbReference type="SMART" id="SM00384">
    <property type="entry name" value="AT_hook"/>
    <property type="match status" value="3"/>
</dbReference>
<evidence type="ECO:0000256" key="3">
    <source>
        <dbReference type="ARBA" id="ARBA00022553"/>
    </source>
</evidence>
<feature type="compositionally biased region" description="Low complexity" evidence="26">
    <location>
        <begin position="849"/>
        <end position="872"/>
    </location>
</feature>
<dbReference type="GO" id="GO:0035097">
    <property type="term" value="C:histone methyltransferase complex"/>
    <property type="evidence" value="ECO:0007669"/>
    <property type="project" value="InterPro"/>
</dbReference>
<feature type="region of interest" description="Disordered" evidence="26">
    <location>
        <begin position="1196"/>
        <end position="1227"/>
    </location>
</feature>
<feature type="compositionally biased region" description="Low complexity" evidence="26">
    <location>
        <begin position="1495"/>
        <end position="1508"/>
    </location>
</feature>
<feature type="region of interest" description="Disordered" evidence="26">
    <location>
        <begin position="955"/>
        <end position="1182"/>
    </location>
</feature>
<feature type="compositionally biased region" description="Low complexity" evidence="26">
    <location>
        <begin position="3253"/>
        <end position="3270"/>
    </location>
</feature>
<evidence type="ECO:0000256" key="16">
    <source>
        <dbReference type="ARBA" id="ARBA00023125"/>
    </source>
</evidence>
<feature type="compositionally biased region" description="Low complexity" evidence="26">
    <location>
        <begin position="2948"/>
        <end position="2971"/>
    </location>
</feature>
<dbReference type="GO" id="GO:0008270">
    <property type="term" value="F:zinc ion binding"/>
    <property type="evidence" value="ECO:0007669"/>
    <property type="project" value="UniProtKB-KW"/>
</dbReference>
<feature type="compositionally biased region" description="Low complexity" evidence="26">
    <location>
        <begin position="903"/>
        <end position="917"/>
    </location>
</feature>
<feature type="compositionally biased region" description="Polar residues" evidence="26">
    <location>
        <begin position="1144"/>
        <end position="1168"/>
    </location>
</feature>
<feature type="domain" description="SET" evidence="29">
    <location>
        <begin position="4005"/>
        <end position="4121"/>
    </location>
</feature>
<keyword evidence="7 23" id="KW-0479">Metal-binding</keyword>
<dbReference type="SUPFAM" id="SSF57903">
    <property type="entry name" value="FYVE/PHD zinc finger"/>
    <property type="match status" value="3"/>
</dbReference>
<evidence type="ECO:0000256" key="21">
    <source>
        <dbReference type="PIRNR" id="PIRNR010354"/>
    </source>
</evidence>
<feature type="compositionally biased region" description="Low complexity" evidence="26">
    <location>
        <begin position="1428"/>
        <end position="1437"/>
    </location>
</feature>
<keyword evidence="11" id="KW-0832">Ubl conjugation</keyword>
<feature type="binding site" evidence="23">
    <location>
        <position position="4085"/>
    </location>
    <ligand>
        <name>Zn(2+)</name>
        <dbReference type="ChEBI" id="CHEBI:29105"/>
    </ligand>
</feature>
<dbReference type="Gene3D" id="3.30.160.360">
    <property type="match status" value="1"/>
</dbReference>
<keyword evidence="9 25" id="KW-0863">Zinc-finger</keyword>
<feature type="region of interest" description="Disordered" evidence="26">
    <location>
        <begin position="1363"/>
        <end position="1542"/>
    </location>
</feature>
<feature type="binding site" evidence="22">
    <location>
        <position position="4017"/>
    </location>
    <ligand>
        <name>S-adenosyl-L-methionine</name>
        <dbReference type="ChEBI" id="CHEBI:59789"/>
    </ligand>
</feature>
<feature type="binding site" evidence="23">
    <location>
        <position position="4135"/>
    </location>
    <ligand>
        <name>Zn(2+)</name>
        <dbReference type="ChEBI" id="CHEBI:29105"/>
    </ligand>
</feature>
<dbReference type="InterPro" id="IPR001965">
    <property type="entry name" value="Znf_PHD"/>
</dbReference>
<dbReference type="CDD" id="cd19170">
    <property type="entry name" value="SET_KMT2A_2B"/>
    <property type="match status" value="1"/>
</dbReference>
<proteinExistence type="inferred from homology"/>
<dbReference type="SMART" id="SM00249">
    <property type="entry name" value="PHD"/>
    <property type="match status" value="4"/>
</dbReference>
<feature type="region of interest" description="Disordered" evidence="26">
    <location>
        <begin position="2244"/>
        <end position="2794"/>
    </location>
</feature>
<keyword evidence="2" id="KW-1017">Isopeptide bond</keyword>
<feature type="region of interest" description="Disordered" evidence="26">
    <location>
        <begin position="2821"/>
        <end position="2874"/>
    </location>
</feature>
<feature type="compositionally biased region" description="Basic and acidic residues" evidence="26">
    <location>
        <begin position="1405"/>
        <end position="1427"/>
    </location>
</feature>
<feature type="binding site" evidence="23">
    <location>
        <position position="4140"/>
    </location>
    <ligand>
        <name>Zn(2+)</name>
        <dbReference type="ChEBI" id="CHEBI:29105"/>
    </ligand>
</feature>
<feature type="region of interest" description="Disordered" evidence="26">
    <location>
        <begin position="1261"/>
        <end position="1316"/>
    </location>
</feature>
<feature type="domain" description="PHD-type" evidence="28">
    <location>
        <begin position="1628"/>
        <end position="1682"/>
    </location>
</feature>
<dbReference type="Gene3D" id="1.20.920.10">
    <property type="entry name" value="Bromodomain-like"/>
    <property type="match status" value="1"/>
</dbReference>
<feature type="region of interest" description="Disordered" evidence="26">
    <location>
        <begin position="2937"/>
        <end position="3041"/>
    </location>
</feature>
<dbReference type="GO" id="GO:0045893">
    <property type="term" value="P:positive regulation of DNA-templated transcription"/>
    <property type="evidence" value="ECO:0007669"/>
    <property type="project" value="TreeGrafter"/>
</dbReference>
<feature type="compositionally biased region" description="Basic residues" evidence="26">
    <location>
        <begin position="3450"/>
        <end position="3469"/>
    </location>
</feature>
<dbReference type="SMART" id="SM00317">
    <property type="entry name" value="SET"/>
    <property type="match status" value="1"/>
</dbReference>
<feature type="compositionally biased region" description="Low complexity" evidence="26">
    <location>
        <begin position="974"/>
        <end position="995"/>
    </location>
</feature>
<feature type="domain" description="PHD-type" evidence="28">
    <location>
        <begin position="1715"/>
        <end position="1776"/>
    </location>
</feature>
<dbReference type="InParanoid" id="G3P2U0"/>
<feature type="compositionally biased region" description="Pro residues" evidence="26">
    <location>
        <begin position="662"/>
        <end position="675"/>
    </location>
</feature>
<evidence type="ECO:0000256" key="9">
    <source>
        <dbReference type="ARBA" id="ARBA00022771"/>
    </source>
</evidence>
<evidence type="ECO:0000256" key="4">
    <source>
        <dbReference type="ARBA" id="ARBA00022603"/>
    </source>
</evidence>
<feature type="compositionally biased region" description="Basic residues" evidence="26">
    <location>
        <begin position="1368"/>
        <end position="1377"/>
    </location>
</feature>
<feature type="compositionally biased region" description="Polar residues" evidence="26">
    <location>
        <begin position="2319"/>
        <end position="2328"/>
    </location>
</feature>
<dbReference type="GeneTree" id="ENSGT00940000160099"/>
<dbReference type="SMART" id="SM00541">
    <property type="entry name" value="FYRN"/>
    <property type="match status" value="1"/>
</dbReference>
<dbReference type="InterPro" id="IPR002857">
    <property type="entry name" value="Znf_CXXC"/>
</dbReference>
<keyword evidence="6 21" id="KW-0949">S-adenosyl-L-methionine</keyword>
<dbReference type="PROSITE" id="PS50016">
    <property type="entry name" value="ZF_PHD_2"/>
    <property type="match status" value="3"/>
</dbReference>
<evidence type="ECO:0000259" key="27">
    <source>
        <dbReference type="PROSITE" id="PS50014"/>
    </source>
</evidence>
<evidence type="ECO:0000256" key="14">
    <source>
        <dbReference type="ARBA" id="ARBA00023015"/>
    </source>
</evidence>
<dbReference type="Pfam" id="PF05965">
    <property type="entry name" value="FYRC"/>
    <property type="match status" value="1"/>
</dbReference>
<feature type="compositionally biased region" description="Low complexity" evidence="26">
    <location>
        <begin position="1092"/>
        <end position="1104"/>
    </location>
</feature>
<dbReference type="PIRSF" id="PIRSF010354">
    <property type="entry name" value="Methyltransferase_trithorax"/>
    <property type="match status" value="1"/>
</dbReference>
<feature type="compositionally biased region" description="Low complexity" evidence="26">
    <location>
        <begin position="1454"/>
        <end position="1475"/>
    </location>
</feature>
<keyword evidence="13" id="KW-0007">Acetylation</keyword>
<feature type="binding site" evidence="23">
    <location>
        <position position="4133"/>
    </location>
    <ligand>
        <name>Zn(2+)</name>
        <dbReference type="ChEBI" id="CHEBI:29105"/>
    </ligand>
</feature>
<feature type="region of interest" description="Disordered" evidence="26">
    <location>
        <begin position="1812"/>
        <end position="1865"/>
    </location>
</feature>
<dbReference type="PROSITE" id="PS51805">
    <property type="entry name" value="EPHD"/>
    <property type="match status" value="1"/>
</dbReference>
<dbReference type="InterPro" id="IPR019787">
    <property type="entry name" value="Znf_PHD-finger"/>
</dbReference>
<evidence type="ECO:0000256" key="23">
    <source>
        <dbReference type="PIRSR" id="PIRSR010354-51"/>
    </source>
</evidence>
<feature type="domain" description="Post-SET" evidence="30">
    <location>
        <begin position="4129"/>
        <end position="4145"/>
    </location>
</feature>
<feature type="compositionally biased region" description="Polar residues" evidence="26">
    <location>
        <begin position="1051"/>
        <end position="1065"/>
    </location>
</feature>
<dbReference type="CDD" id="cd05493">
    <property type="entry name" value="Bromo_ALL-1"/>
    <property type="match status" value="1"/>
</dbReference>
<evidence type="ECO:0000256" key="2">
    <source>
        <dbReference type="ARBA" id="ARBA00022499"/>
    </source>
</evidence>
<dbReference type="InterPro" id="IPR001214">
    <property type="entry name" value="SET_dom"/>
</dbReference>
<feature type="region of interest" description="Disordered" evidence="26">
    <location>
        <begin position="847"/>
        <end position="924"/>
    </location>
</feature>
<feature type="region of interest" description="Disordered" evidence="26">
    <location>
        <begin position="3443"/>
        <end position="3484"/>
    </location>
</feature>
<evidence type="ECO:0000256" key="17">
    <source>
        <dbReference type="ARBA" id="ARBA00023163"/>
    </source>
</evidence>
<feature type="compositionally biased region" description="Low complexity" evidence="26">
    <location>
        <begin position="3714"/>
        <end position="3728"/>
    </location>
</feature>
<keyword evidence="15 24" id="KW-0103">Bromodomain</keyword>
<evidence type="ECO:0000313" key="34">
    <source>
        <dbReference type="Proteomes" id="UP000007635"/>
    </source>
</evidence>
<evidence type="ECO:0000256" key="22">
    <source>
        <dbReference type="PIRSR" id="PIRSR010354-50"/>
    </source>
</evidence>
<feature type="region of interest" description="Disordered" evidence="26">
    <location>
        <begin position="1974"/>
        <end position="1993"/>
    </location>
</feature>
<dbReference type="InterPro" id="IPR011011">
    <property type="entry name" value="Znf_FYVE_PHD"/>
</dbReference>
<evidence type="ECO:0000259" key="31">
    <source>
        <dbReference type="PROSITE" id="PS51058"/>
    </source>
</evidence>
<feature type="compositionally biased region" description="Basic and acidic residues" evidence="26">
    <location>
        <begin position="2592"/>
        <end position="2603"/>
    </location>
</feature>
<dbReference type="GO" id="GO:0032259">
    <property type="term" value="P:methylation"/>
    <property type="evidence" value="ECO:0007669"/>
    <property type="project" value="UniProtKB-KW"/>
</dbReference>
<accession>G3P2U0</accession>
<protein>
    <recommendedName>
        <fullName evidence="21">Histone-lysine N-methyltransferase</fullName>
        <ecNumber evidence="21">2.1.1.364</ecNumber>
    </recommendedName>
</protein>
<dbReference type="eggNOG" id="KOG1084">
    <property type="taxonomic scope" value="Eukaryota"/>
</dbReference>
<dbReference type="FunFam" id="3.30.40.10:FF:000071">
    <property type="entry name" value="Histone-lysine N-methyltransferase"/>
    <property type="match status" value="1"/>
</dbReference>
<dbReference type="SMART" id="SM00542">
    <property type="entry name" value="FYRC"/>
    <property type="match status" value="1"/>
</dbReference>
<dbReference type="InterPro" id="IPR044133">
    <property type="entry name" value="KMT2A_PHD3"/>
</dbReference>
<dbReference type="PANTHER" id="PTHR45838">
    <property type="entry name" value="HISTONE-LYSINE-N-METHYLTRANSFERASE 2 KMT2 FAMILY MEMBER"/>
    <property type="match status" value="1"/>
</dbReference>
<feature type="domain" description="Bromo" evidence="27">
    <location>
        <begin position="1854"/>
        <end position="1898"/>
    </location>
</feature>
<dbReference type="PROSITE" id="PS50868">
    <property type="entry name" value="POST_SET"/>
    <property type="match status" value="1"/>
</dbReference>
<evidence type="ECO:0000259" key="30">
    <source>
        <dbReference type="PROSITE" id="PS50868"/>
    </source>
</evidence>
<dbReference type="PROSITE" id="PS50280">
    <property type="entry name" value="SET"/>
    <property type="match status" value="1"/>
</dbReference>
<organism evidence="33 34">
    <name type="scientific">Gasterosteus aculeatus aculeatus</name>
    <name type="common">three-spined stickleback</name>
    <dbReference type="NCBI Taxonomy" id="481459"/>
    <lineage>
        <taxon>Eukaryota</taxon>
        <taxon>Metazoa</taxon>
        <taxon>Chordata</taxon>
        <taxon>Craniata</taxon>
        <taxon>Vertebrata</taxon>
        <taxon>Euteleostomi</taxon>
        <taxon>Actinopterygii</taxon>
        <taxon>Neopterygii</taxon>
        <taxon>Teleostei</taxon>
        <taxon>Neoteleostei</taxon>
        <taxon>Acanthomorphata</taxon>
        <taxon>Eupercaria</taxon>
        <taxon>Perciformes</taxon>
        <taxon>Cottioidei</taxon>
        <taxon>Gasterosteales</taxon>
        <taxon>Gasterosteidae</taxon>
        <taxon>Gasterosteus</taxon>
    </lineage>
</organism>
<dbReference type="InterPro" id="IPR003888">
    <property type="entry name" value="FYrich_N"/>
</dbReference>
<evidence type="ECO:0000256" key="18">
    <source>
        <dbReference type="ARBA" id="ARBA00023242"/>
    </source>
</evidence>
<feature type="region of interest" description="Disordered" evidence="26">
    <location>
        <begin position="793"/>
        <end position="827"/>
    </location>
</feature>
<evidence type="ECO:0000256" key="11">
    <source>
        <dbReference type="ARBA" id="ARBA00022843"/>
    </source>
</evidence>
<feature type="compositionally biased region" description="Basic and acidic residues" evidence="26">
    <location>
        <begin position="1261"/>
        <end position="1274"/>
    </location>
</feature>
<feature type="region of interest" description="Disordered" evidence="26">
    <location>
        <begin position="2001"/>
        <end position="2020"/>
    </location>
</feature>
<dbReference type="InterPro" id="IPR003889">
    <property type="entry name" value="FYrich_C"/>
</dbReference>
<comment type="catalytic activity">
    <reaction evidence="20">
        <text>N(6)-methyl-L-lysyl(4)-[histone H3] + S-adenosyl-L-methionine = N(6),N(6)-dimethyl-L-lysyl(4)-[histone H3] + S-adenosyl-L-homocysteine + H(+)</text>
        <dbReference type="Rhea" id="RHEA:60268"/>
        <dbReference type="Rhea" id="RHEA-COMP:15540"/>
        <dbReference type="Rhea" id="RHEA-COMP:15543"/>
        <dbReference type="ChEBI" id="CHEBI:15378"/>
        <dbReference type="ChEBI" id="CHEBI:57856"/>
        <dbReference type="ChEBI" id="CHEBI:59789"/>
        <dbReference type="ChEBI" id="CHEBI:61929"/>
        <dbReference type="ChEBI" id="CHEBI:61976"/>
    </reaction>
    <physiologicalReaction direction="left-to-right" evidence="20">
        <dbReference type="Rhea" id="RHEA:60269"/>
    </physiologicalReaction>
</comment>
<dbReference type="InterPro" id="IPR036427">
    <property type="entry name" value="Bromodomain-like_sf"/>
</dbReference>
<feature type="compositionally biased region" description="Polar residues" evidence="26">
    <location>
        <begin position="3161"/>
        <end position="3181"/>
    </location>
</feature>
<evidence type="ECO:0000256" key="5">
    <source>
        <dbReference type="ARBA" id="ARBA00022679"/>
    </source>
</evidence>
<feature type="binding site" evidence="22">
    <location>
        <position position="4015"/>
    </location>
    <ligand>
        <name>S-adenosyl-L-methionine</name>
        <dbReference type="ChEBI" id="CHEBI:59789"/>
    </ligand>
</feature>
<reference evidence="33" key="2">
    <citation type="submission" date="2025-08" db="UniProtKB">
        <authorList>
            <consortium name="Ensembl"/>
        </authorList>
    </citation>
    <scope>IDENTIFICATION</scope>
</reference>
<keyword evidence="10 23" id="KW-0862">Zinc</keyword>
<dbReference type="Pfam" id="PF13771">
    <property type="entry name" value="zf-HC5HC2H"/>
    <property type="match status" value="1"/>
</dbReference>
<dbReference type="Gene3D" id="2.170.270.10">
    <property type="entry name" value="SET domain"/>
    <property type="match status" value="1"/>
</dbReference>
<feature type="compositionally biased region" description="Basic and acidic residues" evidence="26">
    <location>
        <begin position="2393"/>
        <end position="2406"/>
    </location>
</feature>
<feature type="compositionally biased region" description="Basic residues" evidence="26">
    <location>
        <begin position="2972"/>
        <end position="2983"/>
    </location>
</feature>
<evidence type="ECO:0000256" key="10">
    <source>
        <dbReference type="ARBA" id="ARBA00022833"/>
    </source>
</evidence>
<feature type="compositionally biased region" description="Basic and acidic residues" evidence="26">
    <location>
        <begin position="2766"/>
        <end position="2778"/>
    </location>
</feature>
<feature type="domain" description="PHD-type" evidence="32">
    <location>
        <begin position="2023"/>
        <end position="2131"/>
    </location>
</feature>
<dbReference type="CDD" id="cd15592">
    <property type="entry name" value="PHD3_KMT2A"/>
    <property type="match status" value="1"/>
</dbReference>
<feature type="compositionally biased region" description="Polar residues" evidence="26">
    <location>
        <begin position="2645"/>
        <end position="2659"/>
    </location>
</feature>
<feature type="compositionally biased region" description="Polar residues" evidence="26">
    <location>
        <begin position="891"/>
        <end position="902"/>
    </location>
</feature>
<evidence type="ECO:0000259" key="29">
    <source>
        <dbReference type="PROSITE" id="PS50280"/>
    </source>
</evidence>
<evidence type="ECO:0000256" key="26">
    <source>
        <dbReference type="SAM" id="MobiDB-lite"/>
    </source>
</evidence>
<dbReference type="Bgee" id="ENSGACG00000009009">
    <property type="expression patterns" value="Expressed in camera-type eye and 4 other cell types or tissues"/>
</dbReference>
<dbReference type="FunFam" id="2.170.270.10:FF:000004">
    <property type="entry name" value="Histone-lysine N-methyltransferase"/>
    <property type="match status" value="1"/>
</dbReference>
<dbReference type="InterPro" id="IPR013083">
    <property type="entry name" value="Znf_RING/FYVE/PHD"/>
</dbReference>
<feature type="compositionally biased region" description="Basic and acidic residues" evidence="26">
    <location>
        <begin position="2329"/>
        <end position="2349"/>
    </location>
</feature>
<dbReference type="PROSITE" id="PS51542">
    <property type="entry name" value="FYRN"/>
    <property type="match status" value="1"/>
</dbReference>
<keyword evidence="8" id="KW-0677">Repeat</keyword>
<dbReference type="Pfam" id="PF00856">
    <property type="entry name" value="SET"/>
    <property type="match status" value="1"/>
</dbReference>
<evidence type="ECO:0000256" key="13">
    <source>
        <dbReference type="ARBA" id="ARBA00022990"/>
    </source>
</evidence>
<feature type="compositionally biased region" description="Low complexity" evidence="26">
    <location>
        <begin position="2852"/>
        <end position="2861"/>
    </location>
</feature>
<feature type="compositionally biased region" description="Low complexity" evidence="26">
    <location>
        <begin position="535"/>
        <end position="557"/>
    </location>
</feature>
<feature type="compositionally biased region" description="Polar residues" evidence="26">
    <location>
        <begin position="3688"/>
        <end position="3700"/>
    </location>
</feature>
<dbReference type="PROSITE" id="PS51543">
    <property type="entry name" value="FYRC"/>
    <property type="match status" value="1"/>
</dbReference>
<feature type="compositionally biased region" description="Basic and acidic residues" evidence="26">
    <location>
        <begin position="2529"/>
        <end position="2539"/>
    </location>
</feature>
<feature type="compositionally biased region" description="Polar residues" evidence="26">
    <location>
        <begin position="2622"/>
        <end position="2632"/>
    </location>
</feature>
<feature type="compositionally biased region" description="Polar residues" evidence="26">
    <location>
        <begin position="2350"/>
        <end position="2361"/>
    </location>
</feature>
<feature type="compositionally biased region" description="Polar residues" evidence="26">
    <location>
        <begin position="1519"/>
        <end position="1537"/>
    </location>
</feature>
<evidence type="ECO:0000256" key="24">
    <source>
        <dbReference type="PROSITE-ProRule" id="PRU00035"/>
    </source>
</evidence>
<feature type="region of interest" description="Disordered" evidence="26">
    <location>
        <begin position="479"/>
        <end position="520"/>
    </location>
</feature>
<dbReference type="CDD" id="cd15590">
    <property type="entry name" value="PHD2_KMT2A"/>
    <property type="match status" value="1"/>
</dbReference>
<feature type="compositionally biased region" description="Basic and acidic residues" evidence="26">
    <location>
        <begin position="2726"/>
        <end position="2750"/>
    </location>
</feature>
<dbReference type="Ensembl" id="ENSGACT00000011937.2">
    <property type="protein sequence ID" value="ENSGACP00000011913.2"/>
    <property type="gene ID" value="ENSGACG00000009009.2"/>
</dbReference>
<evidence type="ECO:0000256" key="20">
    <source>
        <dbReference type="ARBA" id="ARBA00050089"/>
    </source>
</evidence>
<dbReference type="EC" id="2.1.1.364" evidence="21"/>
<dbReference type="PROSITE" id="PS50014">
    <property type="entry name" value="BROMODOMAIN_2"/>
    <property type="match status" value="1"/>
</dbReference>
<dbReference type="FunCoup" id="G3P2U0">
    <property type="interactions" value="882"/>
</dbReference>
<feature type="compositionally biased region" description="Basic and acidic residues" evidence="26">
    <location>
        <begin position="295"/>
        <end position="307"/>
    </location>
</feature>
<feature type="compositionally biased region" description="Basic and acidic residues" evidence="26">
    <location>
        <begin position="2609"/>
        <end position="2621"/>
    </location>
</feature>
<dbReference type="GO" id="GO:0003677">
    <property type="term" value="F:DNA binding"/>
    <property type="evidence" value="ECO:0007669"/>
    <property type="project" value="UniProtKB-KW"/>
</dbReference>
<feature type="domain" description="PHD-type" evidence="28">
    <location>
        <begin position="1580"/>
        <end position="1631"/>
    </location>
</feature>
<evidence type="ECO:0000256" key="7">
    <source>
        <dbReference type="ARBA" id="ARBA00022723"/>
    </source>
</evidence>
<evidence type="ECO:0000256" key="6">
    <source>
        <dbReference type="ARBA" id="ARBA00022691"/>
    </source>
</evidence>
<dbReference type="InterPro" id="IPR016569">
    <property type="entry name" value="MeTrfase_trithorax"/>
</dbReference>
<evidence type="ECO:0000259" key="32">
    <source>
        <dbReference type="PROSITE" id="PS51805"/>
    </source>
</evidence>
<feature type="domain" description="CXXC-type" evidence="31">
    <location>
        <begin position="1305"/>
        <end position="1353"/>
    </location>
</feature>
<feature type="compositionally biased region" description="Polar residues" evidence="26">
    <location>
        <begin position="2455"/>
        <end position="2466"/>
    </location>
</feature>
<evidence type="ECO:0000259" key="28">
    <source>
        <dbReference type="PROSITE" id="PS50016"/>
    </source>
</evidence>
<evidence type="ECO:0000256" key="1">
    <source>
        <dbReference type="ARBA" id="ARBA00004123"/>
    </source>
</evidence>
<feature type="compositionally biased region" description="Basic and acidic residues" evidence="26">
    <location>
        <begin position="147"/>
        <end position="157"/>
    </location>
</feature>
<dbReference type="Pfam" id="PF02008">
    <property type="entry name" value="zf-CXXC"/>
    <property type="match status" value="1"/>
</dbReference>
<dbReference type="FunFam" id="3.30.40.10:FF:000002">
    <property type="entry name" value="Histone-lysine N-methyltransferase"/>
    <property type="match status" value="1"/>
</dbReference>
<feature type="binding site" evidence="22">
    <location>
        <position position="4134"/>
    </location>
    <ligand>
        <name>S-adenosyl-L-methionine</name>
        <dbReference type="ChEBI" id="CHEBI:59789"/>
    </ligand>
</feature>
<dbReference type="InterPro" id="IPR046341">
    <property type="entry name" value="SET_dom_sf"/>
</dbReference>
<dbReference type="SUPFAM" id="SSF82199">
    <property type="entry name" value="SET domain"/>
    <property type="match status" value="1"/>
</dbReference>
<comment type="similarity">
    <text evidence="21">Belongs to the class V-like SAM-binding methyltransferase superfamily. Histone-lysine methyltransferase family. TRX/MLL subfamily.</text>
</comment>
<name>G3P2U0_GASAC</name>
<reference evidence="33" key="3">
    <citation type="submission" date="2025-09" db="UniProtKB">
        <authorList>
            <consortium name="Ensembl"/>
        </authorList>
    </citation>
    <scope>IDENTIFICATION</scope>
</reference>
<dbReference type="InterPro" id="IPR001487">
    <property type="entry name" value="Bromodomain"/>
</dbReference>
<keyword evidence="17 21" id="KW-0804">Transcription</keyword>
<keyword evidence="16" id="KW-0238">DNA-binding</keyword>
<dbReference type="InterPro" id="IPR017956">
    <property type="entry name" value="AT_hook_DNA-bd_motif"/>
</dbReference>
<evidence type="ECO:0000313" key="33">
    <source>
        <dbReference type="Ensembl" id="ENSGACP00000011913.2"/>
    </source>
</evidence>
<feature type="compositionally biased region" description="Polar residues" evidence="26">
    <location>
        <begin position="2685"/>
        <end position="2705"/>
    </location>
</feature>
<feature type="binding site" evidence="22">
    <location>
        <position position="4059"/>
    </location>
    <ligand>
        <name>S-adenosyl-L-methionine</name>
        <dbReference type="ChEBI" id="CHEBI:59789"/>
    </ligand>
</feature>
<evidence type="ECO:0000256" key="25">
    <source>
        <dbReference type="PROSITE-ProRule" id="PRU00509"/>
    </source>
</evidence>
<feature type="compositionally biased region" description="Polar residues" evidence="26">
    <location>
        <begin position="1209"/>
        <end position="1221"/>
    </location>
</feature>
<sequence>MAHSCRWRFPARPGGSCNSGTGRRAGRIRVTASLRSVSGAHPNAAGLGPGFDAALQVSSVIGSNLQTFRDVLGESSDSSSGEEEAFRGFGPVAEQNRIQSPSTPPLGLAIQEKKPRGRPPRALTTQKAAAGQPSPSSLPSPTQAKAEGPERPAEKVKRLPGRPPGTGEKRRGRPPSSSSKRAWSTGSHAAGEDRRQAGTELGMETEEDRKGAKRTPLGSGQPHDTESRFPKGGREESKVTTLKRLRATKLSPLKSRLKTLPGVPRRRRGRPPSAERLKAEAAAAAAAQLSTSFECEEHKAFRVRGTEPHTPQHGPPRSADGAEYSSNPPASSSPSKAVGIRKSPRHRKPVRIVPSSKRTDATIAKQLLQRAKKGAQKRLEKEAVSIGGSGTGAVDSGIRKTQLKNIRQFIMPVVSTVSLRIIKTPKRFIEDEGNFGTPPPHMKIARLEAAPSSVSTSAQLTSTSAASSSPAPVLASSAPAVASATPPPASLPTAPSTTASLLNNNNTNNTNSASNGRFSSSAASCASSAVSQHSSQLSSAESSRSSSPSLDDSSCDSQASEATQALSEPEDHSPSSQGVREAGLLHSSRPPSPPSEPEHALANRSRQGRRGQGGGRGSQRAREPLPTGAKKPIISPPTGVLMSSSAHVNSQQASSTASSSSSPPPPPLLTPPQPPQSASSNSAAISEHHSQSPWMSHPVPPYLSGPSVLSGLSDKRSRSILREPTFRWTSLSHPEQQYFSSAKYAKEGLIRKPIFDNFRPPPLTAQDVGLLPHGVGGAGGAAPAVFPAAGSGAGTGTRLFPPLHPHTHHQHPSSSRFDAPPQQKRSPLLRAPRFTPSEAHSRIFESVTLHSSSGSSPGSLSPHQTSSSSSRSSQRRRRLVSGTPRGHPRSPSHSMTRRSSQIGGPMSMGKGSSSEMSVLTGSVPCSNPSSLPGVPAGLPATSALTPPFSTFSNVSIGLAPQGPTDSRRGAAGNPAPLSTTSSTSSPLFPLFPSSAQDTGRGAGKGGKDLSTLSAPQEPAQKEKERDSERNREKEKENKREARKDLEKRSKVSTPDGSPHTPSSLFTVDGRDSEDALQPIAPKKAPGRKKSTSVDTVSDTASSDVRGPHSTVPISIAKGRLSKKNRSSEKGPEMEDGEKEKEKQSAPSQQTASLPGQPGRQQPPVSSLGSMLAQAEKQPVTDKRVVGLLKKAKAQLFAIKKSKLKPAEQTKGQGQESDSSEASVRGPRIKHVCRRAAVALGRNRAVFPDDMPTLSALPWEEREKILSSMGNDDKSSVAGSEEAEPQSPPLKPRETRQKAVQEAPPKKGRRSRRCGQCSGCQVPEDCGVCTNCLDKPKFGGRNIKKQCCKMRKCQNLQWMPSKMLLSKQGKCKKDKKKNKLSEKKDGVIPGKGLVSESGLKPTPAPLKEEPLRKKSETPPLKLGEEKSRQQPLSRQSSPALAPSPATVEPPQAPGTVAAQTPSPQQQQQRSLTSQAPTRKDASSQISLSEPKKKPQQHSSQQQSLTTTTSDIGKKMPLTTKPPSSSTLNWLSTPSTRGQAKSRAPCDGVHRIRVDFKRDLDVDKVWEAGGLSLLTSVPVTPRVLCFLCASSGNVEFVFCQVCCEPFHLFCLGELERPLQEQFENWCCRRCRFCQACGHQHQKTKQLLECDKCRNSYHPECLGPNHPTRPTKKKRVWVCTKCVRCKSCGATKPGKSWDAQWSHDFSMCHDCAKLFAKGNFCPLCDKCYDDDDYDSKMMECGRCKHWVHAKCESLTDEMYELLSKLPESVAYTCTKCTERHPAEWRTALERELQGCVRHVLTALLNSRTSSHLLRYKQAVKPPELNPETEESLPSRRSPEGPDPPVLTEVPSTPPSDSPPDLESVNKKMDQGRYNSVLEFSDDITRIIQTAISSDGGQPESRKANSMVKSFFIRQMDRIFPWFKVKDSRLWERQKVSANSGLLPNAVLPPSLDHNYAQWQERQELSRAELPHLMKKIIPAPRPKTPGEPDSPACPPLLPLSLPPPPLLLSDRDDSPELPPPPGISDNRQCVLCLKYGDENTNDGGRLLYIGQNEWTHVNCSLWSAEVFEDDDGSLKNVHMAVLRGKQLRCEKCQKPGATVGCCLTSCTSNYHFMCARQCHCVFLEDKKVYCPKHKDLIKGEVVSGFEVTRRILVDLEGIRLRRKWLAGLEPENVHMMIGSMTIDCLGILTEFSDCKRKLFPVGYQCSRVYWSTLDARKRCVYTCRILVCHPPVLESDLKNMMAPEENRTIAHSPPPIADPFESPRRSDTLSPANTSKLRVYTRNRHPSYPPCQRSLGPRPMPSPGITLHQPNKDQGLRDSNKGRASSQGQASKDSDKNRLSREPGPKDSDRDNIPSSQSKQTGGESKSPRLPPARQSSPPAGTAVLTGQQRVGSMKLSDKQGKHGSKEQDVSAGFLPRHRATPTSNINQSKEKTSSGKESSSGAGNVVPALLHKDSVGKSGSPQSSLQKSTLRKSNDYSSGPATAAGMKPVWPARTPAEEEVVKRGSMHLAATAAASAAKEKHPKVKMAGSRELSKEREREKTLQNSNISNKIPLLNNNIKATGSANAQATTPNSHNSTNSKAQVLGNSTKAHGKAQGEKLENHGGDRPPVSKSRENYSGPERKNSSSVDNLQQLQPGGLVPEKGAKIASQSHTKPTANQLPLSSRDKKRPVKPSAVTLLKTDIKADPNGTSAVGDISSSCPVTTSAAGQGTRRAALFSPSGSSSDSSESDTRTQMEEDLRQERSLSELRDHHNLLARGTEDEGDGPEDDHDRGMDDKHHEDDSDGSGSAKRRYPRRSARARSNMFFGLTPFYGVRSYGEEDLPFYSSGDGAGAVVKRRTGGRKKSAEGQVDGADDMSTSSSSGDSGEDEDSAMKQRGTDPYYYNFTRTIINPGEALPSIEGIDRCLGRGSQLQRFLKDEEGHAECSVSTHNVCKQRIGQLDGVDDGSESDTSTCTASTTSTTSTATTAATSSSTPHKRAPKRRGRERHTEKPDSRDSSKEADGSGGAVSGGAREGRKNQKENCLPLGGGVKSQPQSQSQDPLEAQLSLSTDLLKSDSDNNNSDDCGNILPSDIMEFVLNTPSMSMGALGQQSEPSSSELLLDEGYGVDVNRPKDILFDDFSQQLPSAESGAVVEGSVNSSISVEEPYLPLELPSDLSVLTTRSPSVNASQNHTAGSLISDTTGRTMLGLTSDPETVGGEKTGDKKRAGSGVSPSENQRDATALGNRDTEGHMTPEQFIPSPAIGQVVKPLGNQDVPRSSGTPGLPSSPSLPLQGQKYIPVSAAAVGSPSTVSGPSQTQVSSPAVIKPGPDKLIVVNQQFQPLYVLQTVPNGVAQKMSATGVMDTSSAAVLSSMTLATGLNTLSTAQSIFPAGGKVLGTMAHPSQIHTFTGTTQTGFQTGIPSTTSGLLIGLPHDQSQILVSEAGRRHELGPGVAIVSSPSSLTSSQTVLASAHGKKRPISRLQPRKSKKLARSRSQPTLAPSEVGRPNMRLINLSSPQITASISGQPGGLVELSTLSASHRKVPNIIKRPKPGGVMYLDPTTLLQQRIPGTAQAGILGHDSSTHLIPCTVSGLNPSQSVLNVVSVPPSGAAGLLAPGSVSLSTPVLSSTDITGPISNLLFKASPHGLGLQSAGAPLISHISSSVQTSIASSICVLPTQQTISMAVNQRGEPEVTNIHLQHRSQRIGRAPTVDSSPNTTVTFATSRGPANRRLVGVFTQTQTSTHSQSSRTTPISRSSEQRPPNCTTLGAEKGTPKSKRSRQSPDITSVKKLKASQAEDSSKELSSPEPMDTGRPADKKTSETPMLAGKVVGKDKPSAAGGTGSLPVASPPDQDGNSKDTSLDSQPKKGIIFEICSEDGFHIRCESIEEAWKCLTDKVQEARSSAQLKELSFEGVNGLRMLGVVHEAVVFLLEQLYGSRHCRSYRFRFHKSEETDEPPANPHGSARAEIQHRRSVFDMFNFLASKHRQPPEYRPQEDDDDEGQLRSARHASLELPLAVRFKQLKAISKETVGVYRSPIHGRGLFCKKTIYPGEMVIEYSGNVIRSVLTDKREKYYDGKGIGCYMFRIDDYEVVDATVHGNAARFINHSCEPNCYSRVITVDCQKHIVILASRRIFCGEELTYDYKFPIEDASNKLPCNCAAKKCRKFLN</sequence>
<dbReference type="Pfam" id="PF05964">
    <property type="entry name" value="FYRN"/>
    <property type="match status" value="1"/>
</dbReference>
<dbReference type="GO" id="GO:0140945">
    <property type="term" value="F:histone H3K4 monomethyltransferase activity"/>
    <property type="evidence" value="ECO:0007669"/>
    <property type="project" value="UniProtKB-EC"/>
</dbReference>
<feature type="compositionally biased region" description="Low complexity" evidence="26">
    <location>
        <begin position="325"/>
        <end position="335"/>
    </location>
</feature>
<keyword evidence="4 21" id="KW-0489">Methyltransferase</keyword>
<evidence type="ECO:0000256" key="19">
    <source>
        <dbReference type="ARBA" id="ARBA00049353"/>
    </source>
</evidence>
<feature type="compositionally biased region" description="Basic and acidic residues" evidence="26">
    <location>
        <begin position="223"/>
        <end position="238"/>
    </location>
</feature>
<keyword evidence="18 21" id="KW-0539">Nucleus</keyword>
<dbReference type="PROSITE" id="PS51058">
    <property type="entry name" value="ZF_CXXC"/>
    <property type="match status" value="1"/>
</dbReference>
<feature type="region of interest" description="Disordered" evidence="26">
    <location>
        <begin position="3161"/>
        <end position="3270"/>
    </location>
</feature>